<proteinExistence type="predicted"/>
<comment type="caution">
    <text evidence="1">The sequence shown here is derived from an EMBL/GenBank/DDBJ whole genome shotgun (WGS) entry which is preliminary data.</text>
</comment>
<gene>
    <name evidence="1" type="ORF">OV287_40535</name>
</gene>
<reference evidence="1 2" key="1">
    <citation type="submission" date="2022-11" db="EMBL/GenBank/DDBJ databases">
        <title>Minimal conservation of predation-associated metabolite biosynthetic gene clusters underscores biosynthetic potential of Myxococcota including descriptions for ten novel species: Archangium lansinium sp. nov., Myxococcus landrumus sp. nov., Nannocystis bai.</title>
        <authorList>
            <person name="Ahearne A."/>
            <person name="Stevens C."/>
            <person name="Phillips K."/>
        </authorList>
    </citation>
    <scope>NUCLEOTIDE SEQUENCE [LARGE SCALE GENOMIC DNA]</scope>
    <source>
        <strain evidence="1 2">MIWBW</strain>
    </source>
</reference>
<accession>A0ABT4AHG3</accession>
<name>A0ABT4AHG3_9BACT</name>
<dbReference type="Proteomes" id="UP001207654">
    <property type="component" value="Unassembled WGS sequence"/>
</dbReference>
<dbReference type="NCBIfam" id="TIGR02270">
    <property type="entry name" value="TIGR02270 family protein"/>
    <property type="match status" value="1"/>
</dbReference>
<dbReference type="SUPFAM" id="SSF48371">
    <property type="entry name" value="ARM repeat"/>
    <property type="match status" value="1"/>
</dbReference>
<protein>
    <submittedName>
        <fullName evidence="1">TIGR02270 family protein</fullName>
    </submittedName>
</protein>
<dbReference type="InterPro" id="IPR011959">
    <property type="entry name" value="CHP02270"/>
</dbReference>
<evidence type="ECO:0000313" key="2">
    <source>
        <dbReference type="Proteomes" id="UP001207654"/>
    </source>
</evidence>
<dbReference type="InterPro" id="IPR016024">
    <property type="entry name" value="ARM-type_fold"/>
</dbReference>
<dbReference type="EMBL" id="JAPNKA010000001">
    <property type="protein sequence ID" value="MCY1080751.1"/>
    <property type="molecule type" value="Genomic_DNA"/>
</dbReference>
<organism evidence="1 2">
    <name type="scientific">Archangium lansingense</name>
    <dbReference type="NCBI Taxonomy" id="2995310"/>
    <lineage>
        <taxon>Bacteria</taxon>
        <taxon>Pseudomonadati</taxon>
        <taxon>Myxococcota</taxon>
        <taxon>Myxococcia</taxon>
        <taxon>Myxococcales</taxon>
        <taxon>Cystobacterineae</taxon>
        <taxon>Archangiaceae</taxon>
        <taxon>Archangium</taxon>
    </lineage>
</organism>
<evidence type="ECO:0000313" key="1">
    <source>
        <dbReference type="EMBL" id="MCY1080751.1"/>
    </source>
</evidence>
<sequence length="434" mass="47356">MALRMMDIYEEHLDEAAFLWSQWERALAAPDHDLEDTAALEERLLAHLDGLVIGGAPVARELLMPALGSEDPPRIASAFWAQVEAPEGMSLEETVNLLVAAPPKLLPSLQRALELSGRQELGGALLPLLRRTEPVFPALALHVLAFRGEAGSEASMEWLRHADGSVVAAALRGMRPLPREMDSLTLSRLLADPRPGVAEAALEAGLVAGARVAWNACCQAVEGRTGAGRLPLALLAVGGEEGNLKPLLERAGSEELRADAIWALGFSGRVAAAEACLELMGAEPMAPLAGEAFCAITGLRLEGPYVLPRMEEEAALPPLEEELDQDLELRPESALPMPDRQAMAAWWMRMRKDFARGTRYLRGRVFNNEGLLEELERGPMRRRHVHALELAIRSRGACLLQTRAFAQRQRTELRKARAEQARLSATPFARIFGG</sequence>
<dbReference type="RefSeq" id="WP_267539387.1">
    <property type="nucleotide sequence ID" value="NZ_JAPNKA010000001.1"/>
</dbReference>
<keyword evidence="2" id="KW-1185">Reference proteome</keyword>